<dbReference type="Proteomes" id="UP000249890">
    <property type="component" value="Chromosome"/>
</dbReference>
<evidence type="ECO:0000313" key="2">
    <source>
        <dbReference type="Proteomes" id="UP000249890"/>
    </source>
</evidence>
<proteinExistence type="predicted"/>
<dbReference type="EMBL" id="CP021780">
    <property type="protein sequence ID" value="ASA26102.1"/>
    <property type="molecule type" value="Genomic_DNA"/>
</dbReference>
<name>A0A2Z2KV65_9BACL</name>
<reference evidence="1 2" key="1">
    <citation type="submission" date="2017-06" db="EMBL/GenBank/DDBJ databases">
        <title>Complete genome sequence of Paenibacillus donghaensis KCTC 13049T isolated from East Sea sediment, South Korea.</title>
        <authorList>
            <person name="Jung B.K."/>
            <person name="Hong S.-J."/>
            <person name="Shin J.-H."/>
        </authorList>
    </citation>
    <scope>NUCLEOTIDE SEQUENCE [LARGE SCALE GENOMIC DNA]</scope>
    <source>
        <strain evidence="1 2">KCTC 13049</strain>
    </source>
</reference>
<keyword evidence="2" id="KW-1185">Reference proteome</keyword>
<protein>
    <submittedName>
        <fullName evidence="1">Uncharacterized protein</fullName>
    </submittedName>
</protein>
<evidence type="ECO:0000313" key="1">
    <source>
        <dbReference type="EMBL" id="ASA26102.1"/>
    </source>
</evidence>
<dbReference type="AlphaFoldDB" id="A0A2Z2KV65"/>
<sequence length="69" mass="7334">MTPGGGNQASILSRISSSTGLPIDQMLLYNPSGVLGSYIVIPDAVGVDDHKRPLPHKPKQLDLLILTLL</sequence>
<organism evidence="1 2">
    <name type="scientific">Paenibacillus donghaensis</name>
    <dbReference type="NCBI Taxonomy" id="414771"/>
    <lineage>
        <taxon>Bacteria</taxon>
        <taxon>Bacillati</taxon>
        <taxon>Bacillota</taxon>
        <taxon>Bacilli</taxon>
        <taxon>Bacillales</taxon>
        <taxon>Paenibacillaceae</taxon>
        <taxon>Paenibacillus</taxon>
    </lineage>
</organism>
<accession>A0A2Z2KV65</accession>
<gene>
    <name evidence="1" type="ORF">B9T62_38580</name>
</gene>
<dbReference type="KEGG" id="pdh:B9T62_38580"/>